<dbReference type="Proteomes" id="UP000663864">
    <property type="component" value="Unassembled WGS sequence"/>
</dbReference>
<comment type="caution">
    <text evidence="2">The sequence shown here is derived from an EMBL/GenBank/DDBJ whole genome shotgun (WGS) entry which is preliminary data.</text>
</comment>
<sequence length="439" mass="51833">MLPEFRSQFFQLPLISTTWIYIRNRYIERKKNSLFPVRIILLIIEQTISLVYENIIRPLLNPCYIYVNKLDDYLCSHIDSIRNICPIVDRTSNEVIERYSDVFFLSFMNKNSKSSTIHSNSNNINNIHEEKSFKVIQRFSQFLTNILMMIEIYSKSIQNELNDHIDACRNLWKTLNMEDGRSLDVVDSFSEKLLVLGRRITGNYRQFIYIIRYQMKRFRSILFSFLHIQNRFRSIIWRLTRKIRMNRINENRNNHAQYGLVTSKGYLHHYLEMMMLHAAKHPWMRWKQPQLNQTSESQVERPLKFIRPMFFLSPNNTSDCSGSEDNLRGQSFNILQSTPYRRNHKHSNIIQSKRQIEDVLSNISSSLSSTPEQSFDVKDIIRQVGAQSRQPSDTNSSTDQDDENRIIEQALNETDDNEQQQQSVSVFDLSPMLASGCAV</sequence>
<dbReference type="Proteomes" id="UP000663836">
    <property type="component" value="Unassembled WGS sequence"/>
</dbReference>
<evidence type="ECO:0000313" key="3">
    <source>
        <dbReference type="Proteomes" id="UP000663836"/>
    </source>
</evidence>
<proteinExistence type="predicted"/>
<gene>
    <name evidence="2" type="ORF">JBS370_LOCUS519</name>
    <name evidence="1" type="ORF">ZHD862_LOCUS2503</name>
</gene>
<evidence type="ECO:0000313" key="2">
    <source>
        <dbReference type="EMBL" id="CAF3534128.1"/>
    </source>
</evidence>
<name>A0A818JCY1_9BILA</name>
<evidence type="ECO:0000313" key="1">
    <source>
        <dbReference type="EMBL" id="CAF0802804.1"/>
    </source>
</evidence>
<organism evidence="2 3">
    <name type="scientific">Rotaria sordida</name>
    <dbReference type="NCBI Taxonomy" id="392033"/>
    <lineage>
        <taxon>Eukaryota</taxon>
        <taxon>Metazoa</taxon>
        <taxon>Spiralia</taxon>
        <taxon>Gnathifera</taxon>
        <taxon>Rotifera</taxon>
        <taxon>Eurotatoria</taxon>
        <taxon>Bdelloidea</taxon>
        <taxon>Philodinida</taxon>
        <taxon>Philodinidae</taxon>
        <taxon>Rotaria</taxon>
    </lineage>
</organism>
<reference evidence="2" key="1">
    <citation type="submission" date="2021-02" db="EMBL/GenBank/DDBJ databases">
        <authorList>
            <person name="Nowell W R."/>
        </authorList>
    </citation>
    <scope>NUCLEOTIDE SEQUENCE</scope>
</reference>
<dbReference type="EMBL" id="CAJOBD010000014">
    <property type="protein sequence ID" value="CAF3534128.1"/>
    <property type="molecule type" value="Genomic_DNA"/>
</dbReference>
<dbReference type="EMBL" id="CAJNOT010000049">
    <property type="protein sequence ID" value="CAF0802804.1"/>
    <property type="molecule type" value="Genomic_DNA"/>
</dbReference>
<dbReference type="AlphaFoldDB" id="A0A818JCY1"/>
<accession>A0A818JCY1</accession>
<protein>
    <submittedName>
        <fullName evidence="2">Uncharacterized protein</fullName>
    </submittedName>
</protein>